<feature type="transmembrane region" description="Helical" evidence="11">
    <location>
        <begin position="160"/>
        <end position="187"/>
    </location>
</feature>
<keyword evidence="7 11" id="KW-1133">Transmembrane helix</keyword>
<dbReference type="GO" id="GO:0046933">
    <property type="term" value="F:proton-transporting ATP synthase activity, rotational mechanism"/>
    <property type="evidence" value="ECO:0007669"/>
    <property type="project" value="UniProtKB-UniRule"/>
</dbReference>
<evidence type="ECO:0000256" key="11">
    <source>
        <dbReference type="HAMAP-Rule" id="MF_01393"/>
    </source>
</evidence>
<reference evidence="13 14" key="1">
    <citation type="submission" date="2014-12" db="EMBL/GenBank/DDBJ databases">
        <title>Draft genome sequences of 10 type strains of Lactococcus.</title>
        <authorList>
            <person name="Sun Z."/>
            <person name="Zhong Z."/>
            <person name="Liu W."/>
            <person name="Zhang W."/>
            <person name="Zhang H."/>
        </authorList>
    </citation>
    <scope>NUCLEOTIDE SEQUENCE [LARGE SCALE GENOMIC DNA]</scope>
    <source>
        <strain evidence="13 14">DSM 20686</strain>
    </source>
</reference>
<feature type="transmembrane region" description="Helical" evidence="11">
    <location>
        <begin position="113"/>
        <end position="132"/>
    </location>
</feature>
<evidence type="ECO:0000256" key="8">
    <source>
        <dbReference type="ARBA" id="ARBA00023065"/>
    </source>
</evidence>
<evidence type="ECO:0000256" key="2">
    <source>
        <dbReference type="ARBA" id="ARBA00006810"/>
    </source>
</evidence>
<dbReference type="InterPro" id="IPR023011">
    <property type="entry name" value="ATP_synth_F0_asu_AS"/>
</dbReference>
<dbReference type="OrthoDB" id="9789241at2"/>
<dbReference type="GO" id="GO:0005886">
    <property type="term" value="C:plasma membrane"/>
    <property type="evidence" value="ECO:0007669"/>
    <property type="project" value="UniProtKB-SubCell"/>
</dbReference>
<evidence type="ECO:0000256" key="3">
    <source>
        <dbReference type="ARBA" id="ARBA00022448"/>
    </source>
</evidence>
<dbReference type="NCBIfam" id="NF004479">
    <property type="entry name" value="PRK05815.1-4"/>
    <property type="match status" value="1"/>
</dbReference>
<dbReference type="InterPro" id="IPR000568">
    <property type="entry name" value="ATP_synth_F0_asu"/>
</dbReference>
<evidence type="ECO:0000256" key="4">
    <source>
        <dbReference type="ARBA" id="ARBA00022547"/>
    </source>
</evidence>
<keyword evidence="5 11" id="KW-0812">Transmembrane</keyword>
<dbReference type="AlphaFoldDB" id="A0A2A5S0Y8"/>
<comment type="subcellular location">
    <subcellularLocation>
        <location evidence="11 12">Cell membrane</location>
        <topology evidence="11 12">Multi-pass membrane protein</topology>
    </subcellularLocation>
    <subcellularLocation>
        <location evidence="1">Membrane</location>
        <topology evidence="1">Multi-pass membrane protein</topology>
    </subcellularLocation>
</comment>
<feature type="transmembrane region" description="Helical" evidence="11">
    <location>
        <begin position="12"/>
        <end position="35"/>
    </location>
</feature>
<dbReference type="InterPro" id="IPR045082">
    <property type="entry name" value="ATP_syn_F0_a_bact/chloroplast"/>
</dbReference>
<evidence type="ECO:0000313" key="13">
    <source>
        <dbReference type="EMBL" id="PCS07142.1"/>
    </source>
</evidence>
<gene>
    <name evidence="11" type="primary">atpB</name>
    <name evidence="13" type="ORF">RU87_GL001195</name>
</gene>
<keyword evidence="3 11" id="KW-0813">Transport</keyword>
<dbReference type="InterPro" id="IPR035908">
    <property type="entry name" value="F0_ATP_A_sf"/>
</dbReference>
<dbReference type="PROSITE" id="PS00449">
    <property type="entry name" value="ATPASE_A"/>
    <property type="match status" value="1"/>
</dbReference>
<evidence type="ECO:0000256" key="5">
    <source>
        <dbReference type="ARBA" id="ARBA00022692"/>
    </source>
</evidence>
<name>A0A2A5S0Y8_9LACT</name>
<dbReference type="SUPFAM" id="SSF81336">
    <property type="entry name" value="F1F0 ATP synthase subunit A"/>
    <property type="match status" value="1"/>
</dbReference>
<dbReference type="Proteomes" id="UP000242246">
    <property type="component" value="Unassembled WGS sequence"/>
</dbReference>
<dbReference type="GO" id="GO:0045259">
    <property type="term" value="C:proton-transporting ATP synthase complex"/>
    <property type="evidence" value="ECO:0007669"/>
    <property type="project" value="UniProtKB-KW"/>
</dbReference>
<dbReference type="PANTHER" id="PTHR42823">
    <property type="entry name" value="ATP SYNTHASE SUBUNIT A, CHLOROPLASTIC"/>
    <property type="match status" value="1"/>
</dbReference>
<evidence type="ECO:0000256" key="12">
    <source>
        <dbReference type="RuleBase" id="RU000483"/>
    </source>
</evidence>
<sequence>MEKSWSFNIGPVYFDGAVLVMTVLTCAIIFGLVYWASRKMTLRPTGKQNVLEWVIEFVNGVSKDNMGATESRRYSLFVFVLFTFIFVSNNIGLLTKIETANSLNYWKSPTADVGVALSLSLMVALVATLSGLKRFGFMGYIKHTFLTPKAMLPMKIMEEFVNFLSLALRLFGNIFAGEIVIGLIAQVGNSHVYYLPVAIALEVLWTAFSLFVGALQSYVFILLSTMYINEKIAEEEE</sequence>
<dbReference type="RefSeq" id="WP_068161460.1">
    <property type="nucleotide sequence ID" value="NZ_JXJX01000005.1"/>
</dbReference>
<evidence type="ECO:0000256" key="7">
    <source>
        <dbReference type="ARBA" id="ARBA00022989"/>
    </source>
</evidence>
<comment type="function">
    <text evidence="11 12">Key component of the proton channel; it plays a direct role in the translocation of protons across the membrane.</text>
</comment>
<organism evidence="13 14">
    <name type="scientific">Pseudolactococcus plantarum</name>
    <dbReference type="NCBI Taxonomy" id="1365"/>
    <lineage>
        <taxon>Bacteria</taxon>
        <taxon>Bacillati</taxon>
        <taxon>Bacillota</taxon>
        <taxon>Bacilli</taxon>
        <taxon>Lactobacillales</taxon>
        <taxon>Streptococcaceae</taxon>
        <taxon>Pseudolactococcus</taxon>
    </lineage>
</organism>
<feature type="transmembrane region" description="Helical" evidence="11">
    <location>
        <begin position="193"/>
        <end position="223"/>
    </location>
</feature>
<feature type="transmembrane region" description="Helical" evidence="11">
    <location>
        <begin position="74"/>
        <end position="93"/>
    </location>
</feature>
<dbReference type="NCBIfam" id="TIGR01131">
    <property type="entry name" value="ATP_synt_6_or_A"/>
    <property type="match status" value="1"/>
</dbReference>
<evidence type="ECO:0000256" key="9">
    <source>
        <dbReference type="ARBA" id="ARBA00023136"/>
    </source>
</evidence>
<evidence type="ECO:0000256" key="6">
    <source>
        <dbReference type="ARBA" id="ARBA00022781"/>
    </source>
</evidence>
<evidence type="ECO:0000256" key="10">
    <source>
        <dbReference type="ARBA" id="ARBA00023310"/>
    </source>
</evidence>
<dbReference type="HAMAP" id="MF_01393">
    <property type="entry name" value="ATP_synth_a_bact"/>
    <property type="match status" value="1"/>
</dbReference>
<accession>A0A2A5S0Y8</accession>
<keyword evidence="10 11" id="KW-0066">ATP synthesis</keyword>
<keyword evidence="14" id="KW-1185">Reference proteome</keyword>
<dbReference type="GO" id="GO:0042777">
    <property type="term" value="P:proton motive force-driven plasma membrane ATP synthesis"/>
    <property type="evidence" value="ECO:0007669"/>
    <property type="project" value="TreeGrafter"/>
</dbReference>
<protein>
    <recommendedName>
        <fullName evidence="11 12">ATP synthase subunit a</fullName>
    </recommendedName>
    <alternativeName>
        <fullName evidence="11">ATP synthase F0 sector subunit a</fullName>
    </alternativeName>
    <alternativeName>
        <fullName evidence="11">F-ATPase subunit 6</fullName>
    </alternativeName>
</protein>
<proteinExistence type="inferred from homology"/>
<dbReference type="CDD" id="cd00310">
    <property type="entry name" value="ATP-synt_Fo_a_6"/>
    <property type="match status" value="1"/>
</dbReference>
<dbReference type="PRINTS" id="PR00123">
    <property type="entry name" value="ATPASEA"/>
</dbReference>
<evidence type="ECO:0000313" key="14">
    <source>
        <dbReference type="Proteomes" id="UP000242246"/>
    </source>
</evidence>
<comment type="similarity">
    <text evidence="2 11 12">Belongs to the ATPase A chain family.</text>
</comment>
<dbReference type="EMBL" id="JXJX01000005">
    <property type="protein sequence ID" value="PCS07142.1"/>
    <property type="molecule type" value="Genomic_DNA"/>
</dbReference>
<keyword evidence="4 11" id="KW-0138">CF(0)</keyword>
<keyword evidence="8 11" id="KW-0406">Ion transport</keyword>
<keyword evidence="9 11" id="KW-0472">Membrane</keyword>
<keyword evidence="11" id="KW-1003">Cell membrane</keyword>
<dbReference type="PANTHER" id="PTHR42823:SF3">
    <property type="entry name" value="ATP SYNTHASE SUBUNIT A, CHLOROPLASTIC"/>
    <property type="match status" value="1"/>
</dbReference>
<dbReference type="Pfam" id="PF00119">
    <property type="entry name" value="ATP-synt_A"/>
    <property type="match status" value="1"/>
</dbReference>
<keyword evidence="6 11" id="KW-0375">Hydrogen ion transport</keyword>
<comment type="caution">
    <text evidence="13">The sequence shown here is derived from an EMBL/GenBank/DDBJ whole genome shotgun (WGS) entry which is preliminary data.</text>
</comment>
<dbReference type="STRING" id="1348632.GCA_001591745_00663"/>
<evidence type="ECO:0000256" key="1">
    <source>
        <dbReference type="ARBA" id="ARBA00004141"/>
    </source>
</evidence>
<dbReference type="Gene3D" id="1.20.120.220">
    <property type="entry name" value="ATP synthase, F0 complex, subunit A"/>
    <property type="match status" value="1"/>
</dbReference>